<feature type="binding site" evidence="3">
    <location>
        <position position="143"/>
    </location>
    <ligand>
        <name>a divalent metal cation</name>
        <dbReference type="ChEBI" id="CHEBI:60240"/>
    </ligand>
</feature>
<proteinExistence type="inferred from homology"/>
<name>H2BTX4_GILLR</name>
<dbReference type="InterPro" id="IPR007837">
    <property type="entry name" value="DinB"/>
</dbReference>
<comment type="similarity">
    <text evidence="1">Belongs to the DinB family.</text>
</comment>
<dbReference type="SUPFAM" id="SSF109854">
    <property type="entry name" value="DinB/YfiT-like putative metalloenzymes"/>
    <property type="match status" value="1"/>
</dbReference>
<dbReference type="Gene3D" id="1.20.120.450">
    <property type="entry name" value="dinb family like domain"/>
    <property type="match status" value="1"/>
</dbReference>
<organism evidence="4 5">
    <name type="scientific">Gillisia limnaea (strain DSM 15749 / LMG 21470 / R-8282)</name>
    <dbReference type="NCBI Taxonomy" id="865937"/>
    <lineage>
        <taxon>Bacteria</taxon>
        <taxon>Pseudomonadati</taxon>
        <taxon>Bacteroidota</taxon>
        <taxon>Flavobacteriia</taxon>
        <taxon>Flavobacteriales</taxon>
        <taxon>Flavobacteriaceae</taxon>
        <taxon>Gillisia</taxon>
    </lineage>
</organism>
<dbReference type="STRING" id="865937.Gilli_3181"/>
<evidence type="ECO:0000256" key="1">
    <source>
        <dbReference type="ARBA" id="ARBA00008635"/>
    </source>
</evidence>
<evidence type="ECO:0000256" key="3">
    <source>
        <dbReference type="PIRSR" id="PIRSR607837-1"/>
    </source>
</evidence>
<keyword evidence="5" id="KW-1185">Reference proteome</keyword>
<dbReference type="EMBL" id="JH594606">
    <property type="protein sequence ID" value="EHQ03788.1"/>
    <property type="molecule type" value="Genomic_DNA"/>
</dbReference>
<dbReference type="HOGENOM" id="CLU_107587_2_0_10"/>
<gene>
    <name evidence="4" type="ORF">Gilli_3181</name>
</gene>
<evidence type="ECO:0000313" key="4">
    <source>
        <dbReference type="EMBL" id="EHQ03788.1"/>
    </source>
</evidence>
<protein>
    <submittedName>
        <fullName evidence="4">Uncharacterized protein</fullName>
    </submittedName>
</protein>
<dbReference type="GO" id="GO:0046872">
    <property type="term" value="F:metal ion binding"/>
    <property type="evidence" value="ECO:0007669"/>
    <property type="project" value="UniProtKB-KW"/>
</dbReference>
<dbReference type="eggNOG" id="COG2318">
    <property type="taxonomic scope" value="Bacteria"/>
</dbReference>
<evidence type="ECO:0000313" key="5">
    <source>
        <dbReference type="Proteomes" id="UP000003844"/>
    </source>
</evidence>
<feature type="binding site" evidence="3">
    <location>
        <position position="139"/>
    </location>
    <ligand>
        <name>a divalent metal cation</name>
        <dbReference type="ChEBI" id="CHEBI:60240"/>
    </ligand>
</feature>
<sequence length="159" mass="18841">MVETFEIRKQLSKHLENGAAFMPVEEMLKKIKFDSLGNRPGKLPYSFYELFYHIRFAQKDILEYCTAENYEPDNWPEDYWPEEKVPASQADWEKLKTDYFEERKQLSDFLLNPENDLIAPVREGTKHSLLREILLVIEHTAYHNGQLLIVLRQLGLYSS</sequence>
<reference evidence="5" key="1">
    <citation type="journal article" date="2012" name="Stand. Genomic Sci.">
        <title>Genome sequence of the Antarctic rhodopsins-containing flavobacterium Gillisia limnaea type strain (R-8282(T)).</title>
        <authorList>
            <person name="Riedel T."/>
            <person name="Held B."/>
            <person name="Nolan M."/>
            <person name="Lucas S."/>
            <person name="Lapidus A."/>
            <person name="Tice H."/>
            <person name="Del Rio T.G."/>
            <person name="Cheng J.F."/>
            <person name="Han C."/>
            <person name="Tapia R."/>
            <person name="Goodwin L.A."/>
            <person name="Pitluck S."/>
            <person name="Liolios K."/>
            <person name="Mavromatis K."/>
            <person name="Pagani I."/>
            <person name="Ivanova N."/>
            <person name="Mikhailova N."/>
            <person name="Pati A."/>
            <person name="Chen A."/>
            <person name="Palaniappan K."/>
            <person name="Land M."/>
            <person name="Rohde M."/>
            <person name="Tindall B.J."/>
            <person name="Detter J.C."/>
            <person name="Goker M."/>
            <person name="Bristow J."/>
            <person name="Eisen J.A."/>
            <person name="Markowitz V."/>
            <person name="Hugenholtz P."/>
            <person name="Kyrpides N.C."/>
            <person name="Klenk H.P."/>
            <person name="Woyke T."/>
        </authorList>
    </citation>
    <scope>NUCLEOTIDE SEQUENCE [LARGE SCALE GENOMIC DNA]</scope>
    <source>
        <strain evidence="5">DSM 15749 / LMG 21470 / R-8282</strain>
    </source>
</reference>
<dbReference type="InterPro" id="IPR034660">
    <property type="entry name" value="DinB/YfiT-like"/>
</dbReference>
<dbReference type="OrthoDB" id="9798830at2"/>
<dbReference type="AlphaFoldDB" id="H2BTX4"/>
<evidence type="ECO:0000256" key="2">
    <source>
        <dbReference type="ARBA" id="ARBA00022723"/>
    </source>
</evidence>
<dbReference type="Proteomes" id="UP000003844">
    <property type="component" value="Unassembled WGS sequence"/>
</dbReference>
<accession>H2BTX4</accession>
<dbReference type="Pfam" id="PF05163">
    <property type="entry name" value="DinB"/>
    <property type="match status" value="1"/>
</dbReference>
<feature type="binding site" evidence="3">
    <location>
        <position position="53"/>
    </location>
    <ligand>
        <name>a divalent metal cation</name>
        <dbReference type="ChEBI" id="CHEBI:60240"/>
    </ligand>
</feature>
<dbReference type="RefSeq" id="WP_006990094.1">
    <property type="nucleotide sequence ID" value="NZ_JH594606.1"/>
</dbReference>
<keyword evidence="2 3" id="KW-0479">Metal-binding</keyword>